<evidence type="ECO:0000256" key="2">
    <source>
        <dbReference type="SAM" id="Phobius"/>
    </source>
</evidence>
<dbReference type="EMBL" id="MEXB01000004">
    <property type="protein sequence ID" value="OGC88730.1"/>
    <property type="molecule type" value="Genomic_DNA"/>
</dbReference>
<evidence type="ECO:0000313" key="3">
    <source>
        <dbReference type="EMBL" id="OGC88730.1"/>
    </source>
</evidence>
<feature type="compositionally biased region" description="Polar residues" evidence="1">
    <location>
        <begin position="843"/>
        <end position="852"/>
    </location>
</feature>
<reference evidence="3 4" key="1">
    <citation type="journal article" date="2016" name="Nat. Commun.">
        <title>Thousands of microbial genomes shed light on interconnected biogeochemical processes in an aquifer system.</title>
        <authorList>
            <person name="Anantharaman K."/>
            <person name="Brown C.T."/>
            <person name="Hug L.A."/>
            <person name="Sharon I."/>
            <person name="Castelle C.J."/>
            <person name="Probst A.J."/>
            <person name="Thomas B.C."/>
            <person name="Singh A."/>
            <person name="Wilkins M.J."/>
            <person name="Karaoz U."/>
            <person name="Brodie E.L."/>
            <person name="Williams K.H."/>
            <person name="Hubbard S.S."/>
            <person name="Banfield J.F."/>
        </authorList>
    </citation>
    <scope>NUCLEOTIDE SEQUENCE [LARGE SCALE GENOMIC DNA]</scope>
</reference>
<gene>
    <name evidence="3" type="ORF">A2419_03130</name>
</gene>
<dbReference type="AlphaFoldDB" id="A0A1F4Y441"/>
<keyword evidence="2" id="KW-0472">Membrane</keyword>
<sequence>MLFSKPLTYGEGNTLRRIVAGFLLLLVFLLPIQNVLTTPVVSVAQAQTTGTSASASFCSEASTCLTSIVYLFAVYIPTNFAYAAGYLFNAALQLALNSASYALNFLSLGWTIVRDIANLTFIFILIYIAYIIIMRAESSGTMKMLAWVIAMALLINFSFFITRMVIDAGNILSVQFYNAINIPNSIPSPLSAQQCPPNCIKDLTGGIMDAVKVQGILGDKSFAAFMASSGNSLGSFGTNVLVQTLVFVSVGIFLSLLGFVFLIVGIKFMVRIVVLWLTIVASPLAFAAHALPNNKKVMGYYQMWQDNLIQSAFFPAIFLFLFFIMNLFLQALAGGKGLVPDIFNAVAQINTSGAGNVEAGISVIANVGVRMGLVIVLLYFAMKASDSFSAMGSGMANSVTSWAGSKAANMTAGTSSWLARNSAGRLANTAARSATVRDWAAKNPLYGGRLVSGALNKAATSSLDVRGIGGLKSLVGKAGFDLNGPGGKGGYRKQEADRAHDAEKFAKGLKSDAVYVKKNALTAGLSAYDKANGKGSVAELEKIQAQGAAAAIQQYAAQYDANRAAGDMSFKEKLDNLEKARVLATKDAESHKTAGNTVEEAKARAAAAAASQAFASEDAKSKQKYADAVKDLSAMRKLGEVSIKEADKKRIYGAADYEESRRFGNMYMPSVGNIEGADHMRHVMHEKSDKEKLKDLAAKVALADQAPPAPVAQTPTPTAPSGGGSKPTPPPSGGDHGNDHGAGHHMTFKAMRTEAQKPGGLKGSTEALHNEVFGEDMLKRLDARMRNIQENTSAQGAQMGNIQQSIDILSRAAQRQTPSTPTGPTTYGDIAAGKGAMRPKTPGDNQQKPPRA</sequence>
<feature type="transmembrane region" description="Helical" evidence="2">
    <location>
        <begin position="116"/>
        <end position="133"/>
    </location>
</feature>
<feature type="transmembrane region" description="Helical" evidence="2">
    <location>
        <begin position="363"/>
        <end position="382"/>
    </location>
</feature>
<feature type="transmembrane region" description="Helical" evidence="2">
    <location>
        <begin position="273"/>
        <end position="292"/>
    </location>
</feature>
<protein>
    <submittedName>
        <fullName evidence="3">Uncharacterized protein</fullName>
    </submittedName>
</protein>
<feature type="compositionally biased region" description="Low complexity" evidence="1">
    <location>
        <begin position="817"/>
        <end position="826"/>
    </location>
</feature>
<feature type="compositionally biased region" description="Low complexity" evidence="1">
    <location>
        <begin position="704"/>
        <end position="720"/>
    </location>
</feature>
<feature type="transmembrane region" description="Helical" evidence="2">
    <location>
        <begin position="145"/>
        <end position="166"/>
    </location>
</feature>
<feature type="region of interest" description="Disordered" evidence="1">
    <location>
        <begin position="810"/>
        <end position="852"/>
    </location>
</feature>
<evidence type="ECO:0000313" key="4">
    <source>
        <dbReference type="Proteomes" id="UP000176568"/>
    </source>
</evidence>
<comment type="caution">
    <text evidence="3">The sequence shown here is derived from an EMBL/GenBank/DDBJ whole genome shotgun (WGS) entry which is preliminary data.</text>
</comment>
<feature type="region of interest" description="Disordered" evidence="1">
    <location>
        <begin position="704"/>
        <end position="744"/>
    </location>
</feature>
<organism evidence="3 4">
    <name type="scientific">Candidatus Adlerbacteria bacterium RIFOXYC1_FULL_48_26</name>
    <dbReference type="NCBI Taxonomy" id="1797247"/>
    <lineage>
        <taxon>Bacteria</taxon>
        <taxon>Candidatus Adleribacteriota</taxon>
    </lineage>
</organism>
<name>A0A1F4Y441_9BACT</name>
<feature type="transmembrane region" description="Helical" evidence="2">
    <location>
        <begin position="240"/>
        <end position="266"/>
    </location>
</feature>
<proteinExistence type="predicted"/>
<evidence type="ECO:0000256" key="1">
    <source>
        <dbReference type="SAM" id="MobiDB-lite"/>
    </source>
</evidence>
<keyword evidence="2" id="KW-1133">Transmembrane helix</keyword>
<dbReference type="STRING" id="1797247.A2419_03130"/>
<dbReference type="Proteomes" id="UP000176568">
    <property type="component" value="Unassembled WGS sequence"/>
</dbReference>
<accession>A0A1F4Y441</accession>
<feature type="transmembrane region" description="Helical" evidence="2">
    <location>
        <begin position="312"/>
        <end position="329"/>
    </location>
</feature>
<keyword evidence="2" id="KW-0812">Transmembrane</keyword>